<proteinExistence type="predicted"/>
<gene>
    <name evidence="1" type="ORF">cyc_08609</name>
</gene>
<dbReference type="AlphaFoldDB" id="A0A1D3CZK8"/>
<reference evidence="1 2" key="1">
    <citation type="journal article" date="2016" name="BMC Genomics">
        <title>Comparative genomics reveals Cyclospora cayetanensis possesses coccidia-like metabolism and invasion components but unique surface antigens.</title>
        <authorList>
            <person name="Liu S."/>
            <person name="Wang L."/>
            <person name="Zheng H."/>
            <person name="Xu Z."/>
            <person name="Roellig D.M."/>
            <person name="Li N."/>
            <person name="Frace M.A."/>
            <person name="Tang K."/>
            <person name="Arrowood M.J."/>
            <person name="Moss D.M."/>
            <person name="Zhang L."/>
            <person name="Feng Y."/>
            <person name="Xiao L."/>
        </authorList>
    </citation>
    <scope>NUCLEOTIDE SEQUENCE [LARGE SCALE GENOMIC DNA]</scope>
    <source>
        <strain evidence="1 2">CHN_HEN01</strain>
    </source>
</reference>
<protein>
    <submittedName>
        <fullName evidence="1">Uncharacterized protein</fullName>
    </submittedName>
</protein>
<dbReference type="VEuPathDB" id="ToxoDB:cyc_08609"/>
<dbReference type="Proteomes" id="UP000095192">
    <property type="component" value="Unassembled WGS sequence"/>
</dbReference>
<name>A0A1D3CZK8_9EIME</name>
<dbReference type="EMBL" id="JROU02001395">
    <property type="protein sequence ID" value="OEH76618.1"/>
    <property type="molecule type" value="Genomic_DNA"/>
</dbReference>
<comment type="caution">
    <text evidence="1">The sequence shown here is derived from an EMBL/GenBank/DDBJ whole genome shotgun (WGS) entry which is preliminary data.</text>
</comment>
<accession>A0A1D3CZK8</accession>
<keyword evidence="2" id="KW-1185">Reference proteome</keyword>
<evidence type="ECO:0000313" key="2">
    <source>
        <dbReference type="Proteomes" id="UP000095192"/>
    </source>
</evidence>
<evidence type="ECO:0000313" key="1">
    <source>
        <dbReference type="EMBL" id="OEH76618.1"/>
    </source>
</evidence>
<sequence length="184" mass="19850">MSYLRWKGVLPVTVAAAPAAAATEAAAPVSAATSPLQTSDHQRLYTVEFSVSLAAFSADLCATLAHLSAAKWCKEAQCAPQYMWGRVLPLPHLLLVLRFASIESIRLTEGASWLSLPDSFAFSAYVAGTANAFENAVCDFLHKIQHSSRCILIHPYPWELPTQEACWDITHAIAVQHASSVVAA</sequence>
<organism evidence="1 2">
    <name type="scientific">Cyclospora cayetanensis</name>
    <dbReference type="NCBI Taxonomy" id="88456"/>
    <lineage>
        <taxon>Eukaryota</taxon>
        <taxon>Sar</taxon>
        <taxon>Alveolata</taxon>
        <taxon>Apicomplexa</taxon>
        <taxon>Conoidasida</taxon>
        <taxon>Coccidia</taxon>
        <taxon>Eucoccidiorida</taxon>
        <taxon>Eimeriorina</taxon>
        <taxon>Eimeriidae</taxon>
        <taxon>Cyclospora</taxon>
    </lineage>
</organism>
<dbReference type="InParanoid" id="A0A1D3CZK8"/>